<gene>
    <name evidence="3" type="ORF">KE626_10005</name>
</gene>
<keyword evidence="4" id="KW-1185">Reference proteome</keyword>
<evidence type="ECO:0000313" key="4">
    <source>
        <dbReference type="Proteomes" id="UP000676386"/>
    </source>
</evidence>
<dbReference type="SUPFAM" id="SSF52499">
    <property type="entry name" value="Isochorismatase-like hydrolases"/>
    <property type="match status" value="1"/>
</dbReference>
<keyword evidence="1 3" id="KW-0378">Hydrolase</keyword>
<dbReference type="Pfam" id="PF00857">
    <property type="entry name" value="Isochorismatase"/>
    <property type="match status" value="1"/>
</dbReference>
<dbReference type="InterPro" id="IPR036380">
    <property type="entry name" value="Isochorismatase-like_sf"/>
</dbReference>
<comment type="caution">
    <text evidence="3">The sequence shown here is derived from an EMBL/GenBank/DDBJ whole genome shotgun (WGS) entry which is preliminary data.</text>
</comment>
<proteinExistence type="predicted"/>
<dbReference type="PANTHER" id="PTHR43540:SF1">
    <property type="entry name" value="ISOCHORISMATASE HYDROLASE"/>
    <property type="match status" value="1"/>
</dbReference>
<reference evidence="3 4" key="1">
    <citation type="submission" date="2021-04" db="EMBL/GenBank/DDBJ databases">
        <title>Chitinophaga sp. nov., isolated from the rhizosphere soil.</title>
        <authorList>
            <person name="He S."/>
        </authorList>
    </citation>
    <scope>NUCLEOTIDE SEQUENCE [LARGE SCALE GENOMIC DNA]</scope>
    <source>
        <strain evidence="3 4">2R12</strain>
    </source>
</reference>
<evidence type="ECO:0000259" key="2">
    <source>
        <dbReference type="Pfam" id="PF00857"/>
    </source>
</evidence>
<sequence length="182" mass="19718">MKKQALVIIDVQHDYFKGGRMELVNPEAAAANISKVLEQSRREGIPVIYIQHIAMDPGAGFLVVNTPGIEINAAVAPIAGEQVIVKQYPNSFRETALHAYLQEKGITHLVITGMMTHVCVDATTRAAKDLGYSCTVISDACATRALEADGETVEASQVQQAFMGSLAFYYADVQTAERFLGN</sequence>
<dbReference type="InterPro" id="IPR000868">
    <property type="entry name" value="Isochorismatase-like_dom"/>
</dbReference>
<dbReference type="PANTHER" id="PTHR43540">
    <property type="entry name" value="PEROXYUREIDOACRYLATE/UREIDOACRYLATE AMIDOHYDROLASE-RELATED"/>
    <property type="match status" value="1"/>
</dbReference>
<accession>A0ABS5IXH3</accession>
<name>A0ABS5IXH3_9BACT</name>
<feature type="domain" description="Isochorismatase-like" evidence="2">
    <location>
        <begin position="5"/>
        <end position="148"/>
    </location>
</feature>
<protein>
    <submittedName>
        <fullName evidence="3">Cysteine hydrolase</fullName>
    </submittedName>
</protein>
<dbReference type="GO" id="GO:0016787">
    <property type="term" value="F:hydrolase activity"/>
    <property type="evidence" value="ECO:0007669"/>
    <property type="project" value="UniProtKB-KW"/>
</dbReference>
<dbReference type="Proteomes" id="UP000676386">
    <property type="component" value="Unassembled WGS sequence"/>
</dbReference>
<evidence type="ECO:0000256" key="1">
    <source>
        <dbReference type="ARBA" id="ARBA00022801"/>
    </source>
</evidence>
<evidence type="ECO:0000313" key="3">
    <source>
        <dbReference type="EMBL" id="MBS0027641.1"/>
    </source>
</evidence>
<dbReference type="EMBL" id="JAGTXB010000004">
    <property type="protein sequence ID" value="MBS0027641.1"/>
    <property type="molecule type" value="Genomic_DNA"/>
</dbReference>
<dbReference type="CDD" id="cd01014">
    <property type="entry name" value="nicotinamidase_related"/>
    <property type="match status" value="1"/>
</dbReference>
<dbReference type="InterPro" id="IPR050272">
    <property type="entry name" value="Isochorismatase-like_hydrls"/>
</dbReference>
<organism evidence="3 4">
    <name type="scientific">Chitinophaga hostae</name>
    <dbReference type="NCBI Taxonomy" id="2831022"/>
    <lineage>
        <taxon>Bacteria</taxon>
        <taxon>Pseudomonadati</taxon>
        <taxon>Bacteroidota</taxon>
        <taxon>Chitinophagia</taxon>
        <taxon>Chitinophagales</taxon>
        <taxon>Chitinophagaceae</taxon>
        <taxon>Chitinophaga</taxon>
    </lineage>
</organism>
<dbReference type="Gene3D" id="3.40.50.850">
    <property type="entry name" value="Isochorismatase-like"/>
    <property type="match status" value="1"/>
</dbReference>
<dbReference type="RefSeq" id="WP_211972747.1">
    <property type="nucleotide sequence ID" value="NZ_CBFHAM010000001.1"/>
</dbReference>